<proteinExistence type="predicted"/>
<dbReference type="EMBL" id="BONE01000017">
    <property type="protein sequence ID" value="GIF73002.1"/>
    <property type="molecule type" value="Genomic_DNA"/>
</dbReference>
<sequence>MRKRLFIDGAEWYIPNANAEEVTRLVREAMTEGRTVELELDDASGRAVTVFLNGTTAASVVVDLGRDPRPSEMS</sequence>
<evidence type="ECO:0000313" key="2">
    <source>
        <dbReference type="Proteomes" id="UP000604117"/>
    </source>
</evidence>
<dbReference type="Proteomes" id="UP000604117">
    <property type="component" value="Unassembled WGS sequence"/>
</dbReference>
<evidence type="ECO:0000313" key="1">
    <source>
        <dbReference type="EMBL" id="GIF73002.1"/>
    </source>
</evidence>
<name>A0ABQ4CP14_9ACTN</name>
<keyword evidence="2" id="KW-1185">Reference proteome</keyword>
<organism evidence="1 2">
    <name type="scientific">Asanoa siamensis</name>
    <dbReference type="NCBI Taxonomy" id="926357"/>
    <lineage>
        <taxon>Bacteria</taxon>
        <taxon>Bacillati</taxon>
        <taxon>Actinomycetota</taxon>
        <taxon>Actinomycetes</taxon>
        <taxon>Micromonosporales</taxon>
        <taxon>Micromonosporaceae</taxon>
        <taxon>Asanoa</taxon>
    </lineage>
</organism>
<protein>
    <submittedName>
        <fullName evidence="1">Uncharacterized protein</fullName>
    </submittedName>
</protein>
<dbReference type="RefSeq" id="WP_203712740.1">
    <property type="nucleotide sequence ID" value="NZ_BONE01000017.1"/>
</dbReference>
<comment type="caution">
    <text evidence="1">The sequence shown here is derived from an EMBL/GenBank/DDBJ whole genome shotgun (WGS) entry which is preliminary data.</text>
</comment>
<gene>
    <name evidence="1" type="ORF">Asi02nite_25200</name>
</gene>
<accession>A0ABQ4CP14</accession>
<reference evidence="1 2" key="1">
    <citation type="submission" date="2021-01" db="EMBL/GenBank/DDBJ databases">
        <title>Whole genome shotgun sequence of Asanoa siamensis NBRC 107932.</title>
        <authorList>
            <person name="Komaki H."/>
            <person name="Tamura T."/>
        </authorList>
    </citation>
    <scope>NUCLEOTIDE SEQUENCE [LARGE SCALE GENOMIC DNA]</scope>
    <source>
        <strain evidence="1 2">NBRC 107932</strain>
    </source>
</reference>